<dbReference type="PANTHER" id="PTHR37422:SF13">
    <property type="entry name" value="LIPOPOLYSACCHARIDE BIOSYNTHESIS PROTEIN PA4999-RELATED"/>
    <property type="match status" value="1"/>
</dbReference>
<dbReference type="Proteomes" id="UP001152872">
    <property type="component" value="Unassembled WGS sequence"/>
</dbReference>
<keyword evidence="2 5" id="KW-0812">Transmembrane</keyword>
<dbReference type="InterPro" id="IPR007016">
    <property type="entry name" value="O-antigen_ligase-rel_domated"/>
</dbReference>
<dbReference type="PANTHER" id="PTHR37422">
    <property type="entry name" value="TEICHURONIC ACID BIOSYNTHESIS PROTEIN TUAE"/>
    <property type="match status" value="1"/>
</dbReference>
<dbReference type="GO" id="GO:0016020">
    <property type="term" value="C:membrane"/>
    <property type="evidence" value="ECO:0007669"/>
    <property type="project" value="UniProtKB-SubCell"/>
</dbReference>
<evidence type="ECO:0000256" key="5">
    <source>
        <dbReference type="SAM" id="Phobius"/>
    </source>
</evidence>
<feature type="transmembrane region" description="Helical" evidence="5">
    <location>
        <begin position="347"/>
        <end position="374"/>
    </location>
</feature>
<feature type="transmembrane region" description="Helical" evidence="5">
    <location>
        <begin position="386"/>
        <end position="403"/>
    </location>
</feature>
<feature type="domain" description="O-antigen ligase-related" evidence="6">
    <location>
        <begin position="235"/>
        <end position="332"/>
    </location>
</feature>
<feature type="transmembrane region" description="Helical" evidence="5">
    <location>
        <begin position="202"/>
        <end position="220"/>
    </location>
</feature>
<comment type="caution">
    <text evidence="7">The sequence shown here is derived from an EMBL/GenBank/DDBJ whole genome shotgun (WGS) entry which is preliminary data.</text>
</comment>
<dbReference type="AlphaFoldDB" id="A0A9X4MBM7"/>
<accession>A0A9X4MBM7</accession>
<evidence type="ECO:0000256" key="4">
    <source>
        <dbReference type="ARBA" id="ARBA00023136"/>
    </source>
</evidence>
<comment type="subcellular location">
    <subcellularLocation>
        <location evidence="1">Membrane</location>
        <topology evidence="1">Multi-pass membrane protein</topology>
    </subcellularLocation>
</comment>
<gene>
    <name evidence="7" type="ORF">FEV09_12725</name>
</gene>
<evidence type="ECO:0000256" key="1">
    <source>
        <dbReference type="ARBA" id="ARBA00004141"/>
    </source>
</evidence>
<evidence type="ECO:0000313" key="7">
    <source>
        <dbReference type="EMBL" id="MDG3495425.1"/>
    </source>
</evidence>
<dbReference type="RefSeq" id="WP_009627546.1">
    <property type="nucleotide sequence ID" value="NZ_VBTY01000100.1"/>
</dbReference>
<evidence type="ECO:0000313" key="8">
    <source>
        <dbReference type="Proteomes" id="UP001152872"/>
    </source>
</evidence>
<keyword evidence="8" id="KW-1185">Reference proteome</keyword>
<dbReference type="GO" id="GO:0016874">
    <property type="term" value="F:ligase activity"/>
    <property type="evidence" value="ECO:0007669"/>
    <property type="project" value="UniProtKB-KW"/>
</dbReference>
<keyword evidence="3 5" id="KW-1133">Transmembrane helix</keyword>
<feature type="transmembrane region" description="Helical" evidence="5">
    <location>
        <begin position="410"/>
        <end position="432"/>
    </location>
</feature>
<evidence type="ECO:0000256" key="2">
    <source>
        <dbReference type="ARBA" id="ARBA00022692"/>
    </source>
</evidence>
<evidence type="ECO:0000259" key="6">
    <source>
        <dbReference type="Pfam" id="PF04932"/>
    </source>
</evidence>
<sequence>MDFLNQLVEFITTPLGLMLLGGGLGLALQADQKRPLLSWILVSIFGFAASLSKFADEFIKEPPSLVFPLQQIREVGRPLAIVLLLMLIIVALKTKSYWRQKIIPKPVIYIVLVQCMIFIKILIYGDVGFAFLSATTFGGLVWSILWGPSRWLQDDRNFQLGIWAIAMVGTIFIIANGYQALIDPYAITFVHGWFLGTTGNPHHAAVLITATIPSFLFLYFQREQSRWMRGLWIGLLAMSIFALLMTASRTGAIMAVVSVLMFFRYRGGSLLQMVLFIGVIAAITLPFLNPSDADTTGILTSTVGKWDNLDSNTRENVWNGYLNLFIENPLFGAPFQGDRLLFGESSWLGVLGSLGLIGAVPMFMFGLSSLQMIYKLDRLCKARPEYYLHCSAVMAGLLSLLVGGISEAYLLGNLTFSILAVLLYLVLGNYLLEVAHRDDYLDFVSHQ</sequence>
<feature type="transmembrane region" description="Helical" evidence="5">
    <location>
        <begin position="36"/>
        <end position="55"/>
    </location>
</feature>
<proteinExistence type="predicted"/>
<feature type="transmembrane region" description="Helical" evidence="5">
    <location>
        <begin position="269"/>
        <end position="288"/>
    </location>
</feature>
<feature type="transmembrane region" description="Helical" evidence="5">
    <location>
        <begin position="129"/>
        <end position="148"/>
    </location>
</feature>
<feature type="transmembrane region" description="Helical" evidence="5">
    <location>
        <begin position="232"/>
        <end position="263"/>
    </location>
</feature>
<dbReference type="InterPro" id="IPR051533">
    <property type="entry name" value="WaaL-like"/>
</dbReference>
<feature type="transmembrane region" description="Helical" evidence="5">
    <location>
        <begin position="160"/>
        <end position="182"/>
    </location>
</feature>
<dbReference type="EMBL" id="VBTY01000100">
    <property type="protein sequence ID" value="MDG3495425.1"/>
    <property type="molecule type" value="Genomic_DNA"/>
</dbReference>
<dbReference type="Pfam" id="PF04932">
    <property type="entry name" value="Wzy_C"/>
    <property type="match status" value="1"/>
</dbReference>
<feature type="transmembrane region" description="Helical" evidence="5">
    <location>
        <begin position="106"/>
        <end position="123"/>
    </location>
</feature>
<organism evidence="7 8">
    <name type="scientific">Pseudanabaena catenata USMAC16</name>
    <dbReference type="NCBI Taxonomy" id="1855837"/>
    <lineage>
        <taxon>Bacteria</taxon>
        <taxon>Bacillati</taxon>
        <taxon>Cyanobacteriota</taxon>
        <taxon>Cyanophyceae</taxon>
        <taxon>Pseudanabaenales</taxon>
        <taxon>Pseudanabaenaceae</taxon>
        <taxon>Pseudanabaena</taxon>
    </lineage>
</organism>
<keyword evidence="7" id="KW-0436">Ligase</keyword>
<keyword evidence="4 5" id="KW-0472">Membrane</keyword>
<feature type="transmembrane region" description="Helical" evidence="5">
    <location>
        <begin position="75"/>
        <end position="94"/>
    </location>
</feature>
<reference evidence="7" key="1">
    <citation type="submission" date="2019-05" db="EMBL/GenBank/DDBJ databases">
        <title>Whole genome sequencing of Pseudanabaena catenata USMAC16.</title>
        <authorList>
            <person name="Khan Z."/>
            <person name="Omar W.M."/>
            <person name="Convey P."/>
            <person name="Merican F."/>
            <person name="Najimudin N."/>
        </authorList>
    </citation>
    <scope>NUCLEOTIDE SEQUENCE</scope>
    <source>
        <strain evidence="7">USMAC16</strain>
    </source>
</reference>
<protein>
    <submittedName>
        <fullName evidence="7">O-antigen ligase family protein</fullName>
    </submittedName>
</protein>
<evidence type="ECO:0000256" key="3">
    <source>
        <dbReference type="ARBA" id="ARBA00022989"/>
    </source>
</evidence>
<name>A0A9X4MBM7_9CYAN</name>
<feature type="transmembrane region" description="Helical" evidence="5">
    <location>
        <begin position="6"/>
        <end position="29"/>
    </location>
</feature>